<dbReference type="AlphaFoldDB" id="A0A450SNV1"/>
<dbReference type="GO" id="GO:0055085">
    <property type="term" value="P:transmembrane transport"/>
    <property type="evidence" value="ECO:0007669"/>
    <property type="project" value="InterPro"/>
</dbReference>
<dbReference type="PANTHER" id="PTHR33446">
    <property type="entry name" value="PROTEIN TONB-RELATED"/>
    <property type="match status" value="1"/>
</dbReference>
<keyword evidence="9 10" id="KW-0472">Membrane</keyword>
<name>A0A450SNV1_9GAMM</name>
<keyword evidence="5 10" id="KW-0997">Cell inner membrane</keyword>
<gene>
    <name evidence="13" type="ORF">BECKFM1743A_GA0114220_101507</name>
    <name evidence="15" type="ORF">BECKFM1743B_GA0114221_102495</name>
    <name evidence="14" type="ORF">BECKFM1743C_GA0114222_101836</name>
</gene>
<comment type="function">
    <text evidence="10">Interacts with outer membrane receptor proteins that carry out high-affinity binding and energy dependent uptake into the periplasmic space of specific substrates. It could act to transduce energy from the cytoplasmic membrane to specific energy-requiring processes in the outer membrane, resulting in the release into the periplasm of ligands bound by these outer membrane proteins.</text>
</comment>
<proteinExistence type="inferred from homology"/>
<accession>A0A450SNV1</accession>
<dbReference type="InterPro" id="IPR051045">
    <property type="entry name" value="TonB-dependent_transducer"/>
</dbReference>
<dbReference type="GO" id="GO:0005886">
    <property type="term" value="C:plasma membrane"/>
    <property type="evidence" value="ECO:0007669"/>
    <property type="project" value="UniProtKB-SubCell"/>
</dbReference>
<evidence type="ECO:0000313" key="15">
    <source>
        <dbReference type="EMBL" id="VFK12613.1"/>
    </source>
</evidence>
<keyword evidence="7 10" id="KW-0653">Protein transport</keyword>
<protein>
    <recommendedName>
        <fullName evidence="10">Protein TonB</fullName>
    </recommendedName>
</protein>
<dbReference type="InterPro" id="IPR003538">
    <property type="entry name" value="TonB"/>
</dbReference>
<dbReference type="EMBL" id="CAADEZ010000150">
    <property type="protein sequence ID" value="VFJ55522.1"/>
    <property type="molecule type" value="Genomic_DNA"/>
</dbReference>
<dbReference type="PRINTS" id="PR01374">
    <property type="entry name" value="TONBPROTEIN"/>
</dbReference>
<keyword evidence="10" id="KW-0735">Signal-anchor</keyword>
<dbReference type="SUPFAM" id="SSF74653">
    <property type="entry name" value="TolA/TonB C-terminal domain"/>
    <property type="match status" value="1"/>
</dbReference>
<evidence type="ECO:0000256" key="2">
    <source>
        <dbReference type="ARBA" id="ARBA00006555"/>
    </source>
</evidence>
<dbReference type="GO" id="GO:0015891">
    <property type="term" value="P:siderophore transport"/>
    <property type="evidence" value="ECO:0007669"/>
    <property type="project" value="InterPro"/>
</dbReference>
<dbReference type="InterPro" id="IPR006260">
    <property type="entry name" value="TonB/TolA_C"/>
</dbReference>
<dbReference type="InterPro" id="IPR037682">
    <property type="entry name" value="TonB_C"/>
</dbReference>
<feature type="transmembrane region" description="Helical" evidence="10">
    <location>
        <begin position="34"/>
        <end position="52"/>
    </location>
</feature>
<reference evidence="13" key="1">
    <citation type="submission" date="2019-02" db="EMBL/GenBank/DDBJ databases">
        <authorList>
            <person name="Gruber-Vodicka R. H."/>
            <person name="Seah K. B. B."/>
        </authorList>
    </citation>
    <scope>NUCLEOTIDE SEQUENCE</scope>
    <source>
        <strain evidence="13">BECK_BZ163</strain>
        <strain evidence="15">BECK_BZ164</strain>
        <strain evidence="14">BECK_BZ165</strain>
    </source>
</reference>
<feature type="compositionally biased region" description="Polar residues" evidence="11">
    <location>
        <begin position="154"/>
        <end position="179"/>
    </location>
</feature>
<keyword evidence="4 10" id="KW-1003">Cell membrane</keyword>
<feature type="compositionally biased region" description="Basic and acidic residues" evidence="11">
    <location>
        <begin position="108"/>
        <end position="118"/>
    </location>
</feature>
<evidence type="ECO:0000256" key="4">
    <source>
        <dbReference type="ARBA" id="ARBA00022475"/>
    </source>
</evidence>
<evidence type="ECO:0000256" key="1">
    <source>
        <dbReference type="ARBA" id="ARBA00004383"/>
    </source>
</evidence>
<evidence type="ECO:0000256" key="10">
    <source>
        <dbReference type="RuleBase" id="RU362123"/>
    </source>
</evidence>
<evidence type="ECO:0000256" key="8">
    <source>
        <dbReference type="ARBA" id="ARBA00022989"/>
    </source>
</evidence>
<evidence type="ECO:0000256" key="6">
    <source>
        <dbReference type="ARBA" id="ARBA00022692"/>
    </source>
</evidence>
<feature type="compositionally biased region" description="Basic residues" evidence="11">
    <location>
        <begin position="119"/>
        <end position="129"/>
    </location>
</feature>
<evidence type="ECO:0000313" key="14">
    <source>
        <dbReference type="EMBL" id="VFJ56731.1"/>
    </source>
</evidence>
<evidence type="ECO:0000259" key="12">
    <source>
        <dbReference type="PROSITE" id="PS52015"/>
    </source>
</evidence>
<evidence type="ECO:0000256" key="11">
    <source>
        <dbReference type="SAM" id="MobiDB-lite"/>
    </source>
</evidence>
<evidence type="ECO:0000256" key="7">
    <source>
        <dbReference type="ARBA" id="ARBA00022927"/>
    </source>
</evidence>
<keyword evidence="3 10" id="KW-0813">Transport</keyword>
<dbReference type="GO" id="GO:0030288">
    <property type="term" value="C:outer membrane-bounded periplasmic space"/>
    <property type="evidence" value="ECO:0007669"/>
    <property type="project" value="InterPro"/>
</dbReference>
<evidence type="ECO:0000313" key="13">
    <source>
        <dbReference type="EMBL" id="VFJ55522.1"/>
    </source>
</evidence>
<keyword evidence="6 10" id="KW-0812">Transmembrane</keyword>
<feature type="region of interest" description="Disordered" evidence="11">
    <location>
        <begin position="74"/>
        <end position="201"/>
    </location>
</feature>
<evidence type="ECO:0000256" key="3">
    <source>
        <dbReference type="ARBA" id="ARBA00022448"/>
    </source>
</evidence>
<feature type="compositionally biased region" description="Basic and acidic residues" evidence="11">
    <location>
        <begin position="135"/>
        <end position="149"/>
    </location>
</feature>
<keyword evidence="8 10" id="KW-1133">Transmembrane helix</keyword>
<evidence type="ECO:0000256" key="5">
    <source>
        <dbReference type="ARBA" id="ARBA00022519"/>
    </source>
</evidence>
<comment type="subcellular location">
    <subcellularLocation>
        <location evidence="1 10">Cell inner membrane</location>
        <topology evidence="1 10">Single-pass membrane protein</topology>
        <orientation evidence="1 10">Periplasmic side</orientation>
    </subcellularLocation>
</comment>
<dbReference type="EMBL" id="CAADFA010000183">
    <property type="protein sequence ID" value="VFJ56731.1"/>
    <property type="molecule type" value="Genomic_DNA"/>
</dbReference>
<feature type="domain" description="TonB C-terminal" evidence="12">
    <location>
        <begin position="185"/>
        <end position="275"/>
    </location>
</feature>
<feature type="compositionally biased region" description="Pro residues" evidence="11">
    <location>
        <begin position="95"/>
        <end position="107"/>
    </location>
</feature>
<evidence type="ECO:0000256" key="9">
    <source>
        <dbReference type="ARBA" id="ARBA00023136"/>
    </source>
</evidence>
<dbReference type="NCBIfam" id="TIGR01352">
    <property type="entry name" value="tonB_Cterm"/>
    <property type="match status" value="1"/>
</dbReference>
<comment type="similarity">
    <text evidence="2 10">Belongs to the TonB family.</text>
</comment>
<organism evidence="13">
    <name type="scientific">Candidatus Kentrum sp. FM</name>
    <dbReference type="NCBI Taxonomy" id="2126340"/>
    <lineage>
        <taxon>Bacteria</taxon>
        <taxon>Pseudomonadati</taxon>
        <taxon>Pseudomonadota</taxon>
        <taxon>Gammaproteobacteria</taxon>
        <taxon>Candidatus Kentrum</taxon>
    </lineage>
</organism>
<dbReference type="GO" id="GO:0015031">
    <property type="term" value="P:protein transport"/>
    <property type="evidence" value="ECO:0007669"/>
    <property type="project" value="UniProtKB-UniRule"/>
</dbReference>
<dbReference type="EMBL" id="CAADFL010000249">
    <property type="protein sequence ID" value="VFK12613.1"/>
    <property type="molecule type" value="Genomic_DNA"/>
</dbReference>
<dbReference type="PROSITE" id="PS52015">
    <property type="entry name" value="TONB_CTD"/>
    <property type="match status" value="1"/>
</dbReference>
<dbReference type="GO" id="GO:0031992">
    <property type="term" value="F:energy transducer activity"/>
    <property type="evidence" value="ECO:0007669"/>
    <property type="project" value="InterPro"/>
</dbReference>
<sequence>MTQPQPKIPLGAFSQALNPNDTDATDRISDRARWIMAVGTSLIVHILLMWSVPMSLPVKPPGQSPIVVSLAGISDAHSQQPEPPGPAVELIDQSEPPPPVTEPAPSKPRPEEIPEPIKAHPKPIARKKPSPQPEPIREPEKKPRPERSARPQPARSQKASAPQSNLDKKTSASTKNSRPGSRPGMEREPVLLPDNPDPVYPRLARRRGQEGKVLIRVSVLSNGRVGSAAVTQSSGYGSLDRAALEAVRKWGFQPAMRAGRTVAATLTIPIIFRLR</sequence>
<dbReference type="Pfam" id="PF03544">
    <property type="entry name" value="TonB_C"/>
    <property type="match status" value="1"/>
</dbReference>
<feature type="region of interest" description="Disordered" evidence="11">
    <location>
        <begin position="1"/>
        <end position="24"/>
    </location>
</feature>
<dbReference type="Gene3D" id="3.30.1150.10">
    <property type="match status" value="1"/>
</dbReference>